<sequence length="141" mass="15285">MLCLTFATRAQAIGTSPRHQAEHICIDSNNQILFVDVGLARALTDSSMRKGTTWRKYGGGKMHSTYRVRTNEALCAAASAGNMEIVDTLLNAGADAGAFDGGAIRQAAGSRHRSIAERLNYKTDLTMRNRNAVDCLLSERP</sequence>
<dbReference type="InterPro" id="IPR036770">
    <property type="entry name" value="Ankyrin_rpt-contain_sf"/>
</dbReference>
<gene>
    <name evidence="2" type="ORF">HDU87_000470</name>
</gene>
<dbReference type="SUPFAM" id="SSF48403">
    <property type="entry name" value="Ankyrin repeat"/>
    <property type="match status" value="1"/>
</dbReference>
<keyword evidence="3" id="KW-1185">Reference proteome</keyword>
<dbReference type="PROSITE" id="PS50088">
    <property type="entry name" value="ANK_REPEAT"/>
    <property type="match status" value="1"/>
</dbReference>
<proteinExistence type="predicted"/>
<dbReference type="AlphaFoldDB" id="A0AAD5TCQ1"/>
<evidence type="ECO:0000256" key="1">
    <source>
        <dbReference type="PROSITE-ProRule" id="PRU00023"/>
    </source>
</evidence>
<evidence type="ECO:0008006" key="4">
    <source>
        <dbReference type="Google" id="ProtNLM"/>
    </source>
</evidence>
<dbReference type="Proteomes" id="UP001212152">
    <property type="component" value="Unassembled WGS sequence"/>
</dbReference>
<feature type="repeat" description="ANK" evidence="1">
    <location>
        <begin position="69"/>
        <end position="101"/>
    </location>
</feature>
<organism evidence="2 3">
    <name type="scientific">Geranomyces variabilis</name>
    <dbReference type="NCBI Taxonomy" id="109894"/>
    <lineage>
        <taxon>Eukaryota</taxon>
        <taxon>Fungi</taxon>
        <taxon>Fungi incertae sedis</taxon>
        <taxon>Chytridiomycota</taxon>
        <taxon>Chytridiomycota incertae sedis</taxon>
        <taxon>Chytridiomycetes</taxon>
        <taxon>Spizellomycetales</taxon>
        <taxon>Powellomycetaceae</taxon>
        <taxon>Geranomyces</taxon>
    </lineage>
</organism>
<evidence type="ECO:0000313" key="2">
    <source>
        <dbReference type="EMBL" id="KAJ3170058.1"/>
    </source>
</evidence>
<dbReference type="EMBL" id="JADGJQ010000100">
    <property type="protein sequence ID" value="KAJ3170058.1"/>
    <property type="molecule type" value="Genomic_DNA"/>
</dbReference>
<evidence type="ECO:0000313" key="3">
    <source>
        <dbReference type="Proteomes" id="UP001212152"/>
    </source>
</evidence>
<accession>A0AAD5TCQ1</accession>
<comment type="caution">
    <text evidence="2">The sequence shown here is derived from an EMBL/GenBank/DDBJ whole genome shotgun (WGS) entry which is preliminary data.</text>
</comment>
<protein>
    <recommendedName>
        <fullName evidence="4">Ankyrin repeat domain-containing protein</fullName>
    </recommendedName>
</protein>
<name>A0AAD5TCQ1_9FUNG</name>
<keyword evidence="1" id="KW-0040">ANK repeat</keyword>
<dbReference type="InterPro" id="IPR002110">
    <property type="entry name" value="Ankyrin_rpt"/>
</dbReference>
<dbReference type="Gene3D" id="1.25.40.20">
    <property type="entry name" value="Ankyrin repeat-containing domain"/>
    <property type="match status" value="1"/>
</dbReference>
<reference evidence="2" key="1">
    <citation type="submission" date="2020-05" db="EMBL/GenBank/DDBJ databases">
        <title>Phylogenomic resolution of chytrid fungi.</title>
        <authorList>
            <person name="Stajich J.E."/>
            <person name="Amses K."/>
            <person name="Simmons R."/>
            <person name="Seto K."/>
            <person name="Myers J."/>
            <person name="Bonds A."/>
            <person name="Quandt C.A."/>
            <person name="Barry K."/>
            <person name="Liu P."/>
            <person name="Grigoriev I."/>
            <person name="Longcore J.E."/>
            <person name="James T.Y."/>
        </authorList>
    </citation>
    <scope>NUCLEOTIDE SEQUENCE</scope>
    <source>
        <strain evidence="2">JEL0379</strain>
    </source>
</reference>